<dbReference type="AlphaFoldDB" id="A0A3N3DSW2"/>
<evidence type="ECO:0000256" key="2">
    <source>
        <dbReference type="SAM" id="Phobius"/>
    </source>
</evidence>
<comment type="caution">
    <text evidence="3">The sequence shown here is derived from an EMBL/GenBank/DDBJ whole genome shotgun (WGS) entry which is preliminary data.</text>
</comment>
<evidence type="ECO:0000256" key="1">
    <source>
        <dbReference type="SAM" id="Coils"/>
    </source>
</evidence>
<reference evidence="3 4" key="1">
    <citation type="submission" date="2018-11" db="EMBL/GenBank/DDBJ databases">
        <title>Vibrio ponticus strain CAIM 1751 pathogenic for the snapper Lutjanus guttatus.</title>
        <authorList>
            <person name="Soto-Rodriguez S."/>
            <person name="Lozano-Olvera R."/>
            <person name="Gomez-Gil B."/>
        </authorList>
    </citation>
    <scope>NUCLEOTIDE SEQUENCE [LARGE SCALE GENOMIC DNA]</scope>
    <source>
        <strain evidence="3 4">CAIM 1751</strain>
    </source>
</reference>
<sequence length="143" mass="15860">MKKICDHPNAALNLILITIALLCLITVLFNIFDTEEENFAPSPTTIIDTSHIGESNATINEISKVSQIEETKLGVAIQSPSTFLESEQEESARLERRARYEAKRAKAEAERAAILAEMTRLIASICDKLDKLDKETTSLPTNN</sequence>
<evidence type="ECO:0000313" key="3">
    <source>
        <dbReference type="EMBL" id="ROV57540.1"/>
    </source>
</evidence>
<keyword evidence="2" id="KW-0812">Transmembrane</keyword>
<organism evidence="3 4">
    <name type="scientific">Vibrio ponticus</name>
    <dbReference type="NCBI Taxonomy" id="265668"/>
    <lineage>
        <taxon>Bacteria</taxon>
        <taxon>Pseudomonadati</taxon>
        <taxon>Pseudomonadota</taxon>
        <taxon>Gammaproteobacteria</taxon>
        <taxon>Vibrionales</taxon>
        <taxon>Vibrionaceae</taxon>
        <taxon>Vibrio</taxon>
    </lineage>
</organism>
<keyword evidence="2" id="KW-1133">Transmembrane helix</keyword>
<keyword evidence="2" id="KW-0472">Membrane</keyword>
<name>A0A3N3DSW2_9VIBR</name>
<dbReference type="EMBL" id="RKIK01000141">
    <property type="protein sequence ID" value="ROV57540.1"/>
    <property type="molecule type" value="Genomic_DNA"/>
</dbReference>
<proteinExistence type="predicted"/>
<gene>
    <name evidence="3" type="ORF">EGH82_22625</name>
</gene>
<feature type="transmembrane region" description="Helical" evidence="2">
    <location>
        <begin position="12"/>
        <end position="32"/>
    </location>
</feature>
<protein>
    <submittedName>
        <fullName evidence="3">Uncharacterized protein</fullName>
    </submittedName>
</protein>
<evidence type="ECO:0000313" key="4">
    <source>
        <dbReference type="Proteomes" id="UP000278792"/>
    </source>
</evidence>
<feature type="coiled-coil region" evidence="1">
    <location>
        <begin position="97"/>
        <end position="135"/>
    </location>
</feature>
<dbReference type="Proteomes" id="UP000278792">
    <property type="component" value="Unassembled WGS sequence"/>
</dbReference>
<dbReference type="RefSeq" id="WP_123783801.1">
    <property type="nucleotide sequence ID" value="NZ_RKIK01000141.1"/>
</dbReference>
<keyword evidence="1" id="KW-0175">Coiled coil</keyword>
<accession>A0A3N3DSW2</accession>